<reference evidence="6 7" key="1">
    <citation type="journal article" date="2021" name="Nat. Plants">
        <title>The Taxus genome provides insights into paclitaxel biosynthesis.</title>
        <authorList>
            <person name="Xiong X."/>
            <person name="Gou J."/>
            <person name="Liao Q."/>
            <person name="Li Y."/>
            <person name="Zhou Q."/>
            <person name="Bi G."/>
            <person name="Li C."/>
            <person name="Du R."/>
            <person name="Wang X."/>
            <person name="Sun T."/>
            <person name="Guo L."/>
            <person name="Liang H."/>
            <person name="Lu P."/>
            <person name="Wu Y."/>
            <person name="Zhang Z."/>
            <person name="Ro D.K."/>
            <person name="Shang Y."/>
            <person name="Huang S."/>
            <person name="Yan J."/>
        </authorList>
    </citation>
    <scope>NUCLEOTIDE SEQUENCE [LARGE SCALE GENOMIC DNA]</scope>
    <source>
        <strain evidence="6">Ta-2019</strain>
    </source>
</reference>
<evidence type="ECO:0000259" key="5">
    <source>
        <dbReference type="Pfam" id="PF01095"/>
    </source>
</evidence>
<dbReference type="InterPro" id="IPR011050">
    <property type="entry name" value="Pectin_lyase_fold/virulence"/>
</dbReference>
<evidence type="ECO:0000256" key="4">
    <source>
        <dbReference type="SAM" id="SignalP"/>
    </source>
</evidence>
<evidence type="ECO:0000256" key="2">
    <source>
        <dbReference type="ARBA" id="ARBA00022801"/>
    </source>
</evidence>
<dbReference type="InterPro" id="IPR012334">
    <property type="entry name" value="Pectin_lyas_fold"/>
</dbReference>
<dbReference type="GO" id="GO:0030599">
    <property type="term" value="F:pectinesterase activity"/>
    <property type="evidence" value="ECO:0007669"/>
    <property type="project" value="InterPro"/>
</dbReference>
<sequence length="385" mass="42366">MSSKVAVLTVLIFVSFSQIQGNNKLGIAHKISVHGNRRLLDDGDNVYFVEKGFPSWLTRADKRMFLGKSGIQADAIVAQDGSGMFKKISDAIDAVPENNPQRYVIYVKRGTYTELVRVPASKTNIMLVGDGTEDTVITGHRSVADGYEMVDTATVAVYANGFFARDMRIENTAGPQKQQAVALLLSSDMAVVYHCKLMGFQDTLWMPSERQFFRECDIYGTIDFICGNAAVVFQNCNIVVRKPLNGQQNIITSSSRQSPDDTSAIVIQDCKVIAAPELVAASGSVSTYLGRPWGGYSRTIFMKSYLGDFIHPDGWFGWPGHGTGFSVYYGEYDNTGPGAQTSNRAKWPGIHMMDASEAQQFTVSEFLHANDWLPLTGVPFQANLD</sequence>
<dbReference type="AlphaFoldDB" id="A0AA38CMK1"/>
<evidence type="ECO:0000313" key="6">
    <source>
        <dbReference type="EMBL" id="KAH9302431.1"/>
    </source>
</evidence>
<feature type="chain" id="PRO_5041398822" description="Pectinesterase catalytic domain-containing protein" evidence="4">
    <location>
        <begin position="22"/>
        <end position="385"/>
    </location>
</feature>
<keyword evidence="3" id="KW-0063">Aspartyl esterase</keyword>
<evidence type="ECO:0000313" key="7">
    <source>
        <dbReference type="Proteomes" id="UP000824469"/>
    </source>
</evidence>
<dbReference type="Pfam" id="PF01095">
    <property type="entry name" value="Pectinesterase"/>
    <property type="match status" value="1"/>
</dbReference>
<proteinExistence type="predicted"/>
<evidence type="ECO:0000256" key="3">
    <source>
        <dbReference type="ARBA" id="ARBA00023085"/>
    </source>
</evidence>
<dbReference type="OMA" id="LHANDWL"/>
<organism evidence="6 7">
    <name type="scientific">Taxus chinensis</name>
    <name type="common">Chinese yew</name>
    <name type="synonym">Taxus wallichiana var. chinensis</name>
    <dbReference type="NCBI Taxonomy" id="29808"/>
    <lineage>
        <taxon>Eukaryota</taxon>
        <taxon>Viridiplantae</taxon>
        <taxon>Streptophyta</taxon>
        <taxon>Embryophyta</taxon>
        <taxon>Tracheophyta</taxon>
        <taxon>Spermatophyta</taxon>
        <taxon>Pinopsida</taxon>
        <taxon>Pinidae</taxon>
        <taxon>Conifers II</taxon>
        <taxon>Cupressales</taxon>
        <taxon>Taxaceae</taxon>
        <taxon>Taxus</taxon>
    </lineage>
</organism>
<accession>A0AA38CMK1</accession>
<keyword evidence="4" id="KW-0732">Signal</keyword>
<gene>
    <name evidence="6" type="ORF">KI387_014014</name>
</gene>
<dbReference type="SUPFAM" id="SSF51126">
    <property type="entry name" value="Pectin lyase-like"/>
    <property type="match status" value="1"/>
</dbReference>
<protein>
    <recommendedName>
        <fullName evidence="5">Pectinesterase catalytic domain-containing protein</fullName>
    </recommendedName>
</protein>
<keyword evidence="2" id="KW-0378">Hydrolase</keyword>
<dbReference type="GO" id="GO:0042545">
    <property type="term" value="P:cell wall modification"/>
    <property type="evidence" value="ECO:0007669"/>
    <property type="project" value="InterPro"/>
</dbReference>
<dbReference type="Proteomes" id="UP000824469">
    <property type="component" value="Unassembled WGS sequence"/>
</dbReference>
<dbReference type="PANTHER" id="PTHR31707">
    <property type="entry name" value="PECTINESTERASE"/>
    <property type="match status" value="1"/>
</dbReference>
<dbReference type="Gene3D" id="2.160.20.10">
    <property type="entry name" value="Single-stranded right-handed beta-helix, Pectin lyase-like"/>
    <property type="match status" value="1"/>
</dbReference>
<keyword evidence="7" id="KW-1185">Reference proteome</keyword>
<evidence type="ECO:0000256" key="1">
    <source>
        <dbReference type="ARBA" id="ARBA00005184"/>
    </source>
</evidence>
<feature type="domain" description="Pectinesterase catalytic" evidence="5">
    <location>
        <begin position="74"/>
        <end position="369"/>
    </location>
</feature>
<comment type="pathway">
    <text evidence="1">Glycan metabolism; pectin degradation; 2-dehydro-3-deoxy-D-gluconate from pectin: step 1/5.</text>
</comment>
<comment type="caution">
    <text evidence="6">The sequence shown here is derived from an EMBL/GenBank/DDBJ whole genome shotgun (WGS) entry which is preliminary data.</text>
</comment>
<dbReference type="EMBL" id="JAHRHJ020000009">
    <property type="protein sequence ID" value="KAH9302431.1"/>
    <property type="molecule type" value="Genomic_DNA"/>
</dbReference>
<dbReference type="InterPro" id="IPR000070">
    <property type="entry name" value="Pectinesterase_cat"/>
</dbReference>
<feature type="signal peptide" evidence="4">
    <location>
        <begin position="1"/>
        <end position="21"/>
    </location>
</feature>
<name>A0AA38CMK1_TAXCH</name>
<dbReference type="FunFam" id="2.160.20.10:FF:000001">
    <property type="entry name" value="Pectinesterase"/>
    <property type="match status" value="1"/>
</dbReference>